<reference evidence="2" key="1">
    <citation type="journal article" date="2023" name="PLoS Negl. Trop. Dis.">
        <title>A genome sequence for Biomphalaria pfeifferi, the major vector snail for the human-infecting parasite Schistosoma mansoni.</title>
        <authorList>
            <person name="Bu L."/>
            <person name="Lu L."/>
            <person name="Laidemitt M.R."/>
            <person name="Zhang S.M."/>
            <person name="Mutuku M."/>
            <person name="Mkoji G."/>
            <person name="Steinauer M."/>
            <person name="Loker E.S."/>
        </authorList>
    </citation>
    <scope>NUCLEOTIDE SEQUENCE</scope>
    <source>
        <strain evidence="2">KasaAsao</strain>
    </source>
</reference>
<dbReference type="AlphaFoldDB" id="A0AAD8BGM0"/>
<dbReference type="Proteomes" id="UP001233172">
    <property type="component" value="Unassembled WGS sequence"/>
</dbReference>
<evidence type="ECO:0000313" key="2">
    <source>
        <dbReference type="EMBL" id="KAK0054194.1"/>
    </source>
</evidence>
<gene>
    <name evidence="2" type="ORF">Bpfe_016461</name>
</gene>
<keyword evidence="3" id="KW-1185">Reference proteome</keyword>
<name>A0AAD8BGM0_BIOPF</name>
<proteinExistence type="predicted"/>
<organism evidence="2 3">
    <name type="scientific">Biomphalaria pfeifferi</name>
    <name type="common">Bloodfluke planorb</name>
    <name type="synonym">Freshwater snail</name>
    <dbReference type="NCBI Taxonomy" id="112525"/>
    <lineage>
        <taxon>Eukaryota</taxon>
        <taxon>Metazoa</taxon>
        <taxon>Spiralia</taxon>
        <taxon>Lophotrochozoa</taxon>
        <taxon>Mollusca</taxon>
        <taxon>Gastropoda</taxon>
        <taxon>Heterobranchia</taxon>
        <taxon>Euthyneura</taxon>
        <taxon>Panpulmonata</taxon>
        <taxon>Hygrophila</taxon>
        <taxon>Lymnaeoidea</taxon>
        <taxon>Planorbidae</taxon>
        <taxon>Biomphalaria</taxon>
    </lineage>
</organism>
<evidence type="ECO:0000313" key="3">
    <source>
        <dbReference type="Proteomes" id="UP001233172"/>
    </source>
</evidence>
<evidence type="ECO:0000256" key="1">
    <source>
        <dbReference type="SAM" id="MobiDB-lite"/>
    </source>
</evidence>
<sequence>MRILVDLQSRELLFRQIAPMHHGAISGAAPKVLMMYGGNEGVKPEGKNLEGGRDGFIRPMGVTRESGNYD</sequence>
<feature type="compositionally biased region" description="Basic and acidic residues" evidence="1">
    <location>
        <begin position="45"/>
        <end position="56"/>
    </location>
</feature>
<comment type="caution">
    <text evidence="2">The sequence shown here is derived from an EMBL/GenBank/DDBJ whole genome shotgun (WGS) entry which is preliminary data.</text>
</comment>
<accession>A0AAD8BGM0</accession>
<feature type="region of interest" description="Disordered" evidence="1">
    <location>
        <begin position="45"/>
        <end position="70"/>
    </location>
</feature>
<protein>
    <submittedName>
        <fullName evidence="2">Uncharacterized protein</fullName>
    </submittedName>
</protein>
<dbReference type="EMBL" id="JASAOG010000080">
    <property type="protein sequence ID" value="KAK0054194.1"/>
    <property type="molecule type" value="Genomic_DNA"/>
</dbReference>
<reference evidence="2" key="2">
    <citation type="submission" date="2023-04" db="EMBL/GenBank/DDBJ databases">
        <authorList>
            <person name="Bu L."/>
            <person name="Lu L."/>
            <person name="Laidemitt M.R."/>
            <person name="Zhang S.M."/>
            <person name="Mutuku M."/>
            <person name="Mkoji G."/>
            <person name="Steinauer M."/>
            <person name="Loker E.S."/>
        </authorList>
    </citation>
    <scope>NUCLEOTIDE SEQUENCE</scope>
    <source>
        <strain evidence="2">KasaAsao</strain>
        <tissue evidence="2">Whole Snail</tissue>
    </source>
</reference>